<dbReference type="Pfam" id="PF15159">
    <property type="entry name" value="PIG-Y"/>
    <property type="match status" value="1"/>
</dbReference>
<keyword evidence="3" id="KW-1185">Reference proteome</keyword>
<reference evidence="2" key="1">
    <citation type="submission" date="2020-04" db="EMBL/GenBank/DDBJ databases">
        <title>Analysis of mating type loci in Filobasidium floriforme.</title>
        <authorList>
            <person name="Nowrousian M."/>
        </authorList>
    </citation>
    <scope>NUCLEOTIDE SEQUENCE</scope>
    <source>
        <strain evidence="2">CBS 6242</strain>
    </source>
</reference>
<protein>
    <submittedName>
        <fullName evidence="2">Uncharacterized protein</fullName>
    </submittedName>
</protein>
<keyword evidence="1" id="KW-0812">Transmembrane</keyword>
<sequence length="199" mass="22595">MWTFKRQYEKSPGDLIDISWWTHQSSTTTTNITKFVAEATSMTTTMTTITSPEEMKRYETNVKPTLPIPVDAEPWPAPNRSTSKRYYRTYLSLENLAVLFYVFSAGCLGLAIWCGWDLIHRTGRYRSGWGFESAWSNAQIAKLGWQRGGETAAAAGVGSEGYYRYIVALSIPVCAWIAIAHWIGWQFYLYSDPGEDTKT</sequence>
<organism evidence="2 3">
    <name type="scientific">Filobasidium floriforme</name>
    <dbReference type="NCBI Taxonomy" id="5210"/>
    <lineage>
        <taxon>Eukaryota</taxon>
        <taxon>Fungi</taxon>
        <taxon>Dikarya</taxon>
        <taxon>Basidiomycota</taxon>
        <taxon>Agaricomycotina</taxon>
        <taxon>Tremellomycetes</taxon>
        <taxon>Filobasidiales</taxon>
        <taxon>Filobasidiaceae</taxon>
        <taxon>Filobasidium</taxon>
    </lineage>
</organism>
<keyword evidence="1" id="KW-0472">Membrane</keyword>
<name>A0A8K0JNJ2_9TREE</name>
<evidence type="ECO:0000256" key="1">
    <source>
        <dbReference type="SAM" id="Phobius"/>
    </source>
</evidence>
<dbReference type="Proteomes" id="UP000812966">
    <property type="component" value="Unassembled WGS sequence"/>
</dbReference>
<evidence type="ECO:0000313" key="2">
    <source>
        <dbReference type="EMBL" id="KAG7562252.1"/>
    </source>
</evidence>
<keyword evidence="1" id="KW-1133">Transmembrane helix</keyword>
<proteinExistence type="predicted"/>
<dbReference type="InterPro" id="IPR029164">
    <property type="entry name" value="PIG-Y"/>
</dbReference>
<gene>
    <name evidence="2" type="ORF">FFLO_02338</name>
</gene>
<evidence type="ECO:0000313" key="3">
    <source>
        <dbReference type="Proteomes" id="UP000812966"/>
    </source>
</evidence>
<feature type="transmembrane region" description="Helical" evidence="1">
    <location>
        <begin position="162"/>
        <end position="183"/>
    </location>
</feature>
<comment type="caution">
    <text evidence="2">The sequence shown here is derived from an EMBL/GenBank/DDBJ whole genome shotgun (WGS) entry which is preliminary data.</text>
</comment>
<feature type="transmembrane region" description="Helical" evidence="1">
    <location>
        <begin position="96"/>
        <end position="116"/>
    </location>
</feature>
<dbReference type="AlphaFoldDB" id="A0A8K0JNJ2"/>
<accession>A0A8K0JNJ2</accession>
<dbReference type="EMBL" id="JABELV010000036">
    <property type="protein sequence ID" value="KAG7562252.1"/>
    <property type="molecule type" value="Genomic_DNA"/>
</dbReference>